<dbReference type="InterPro" id="IPR036250">
    <property type="entry name" value="AcylCo_DH-like_C"/>
</dbReference>
<evidence type="ECO:0000313" key="9">
    <source>
        <dbReference type="Proteomes" id="UP000243799"/>
    </source>
</evidence>
<dbReference type="SUPFAM" id="SSF47203">
    <property type="entry name" value="Acyl-CoA dehydrogenase C-terminal domain-like"/>
    <property type="match status" value="1"/>
</dbReference>
<dbReference type="Gene3D" id="2.40.110.10">
    <property type="entry name" value="Butyryl-CoA Dehydrogenase, subunit A, domain 2"/>
    <property type="match status" value="1"/>
</dbReference>
<dbReference type="InterPro" id="IPR037069">
    <property type="entry name" value="AcylCoA_DH/ox_N_sf"/>
</dbReference>
<dbReference type="GO" id="GO:0003995">
    <property type="term" value="F:acyl-CoA dehydrogenase activity"/>
    <property type="evidence" value="ECO:0007669"/>
    <property type="project" value="TreeGrafter"/>
</dbReference>
<feature type="domain" description="Acyl-CoA dehydrogenase/oxidase N-terminal" evidence="7">
    <location>
        <begin position="28"/>
        <end position="103"/>
    </location>
</feature>
<protein>
    <recommendedName>
        <fullName evidence="10">Acyl-CoA dehydrogenase</fullName>
    </recommendedName>
</protein>
<gene>
    <name evidence="8" type="ORF">SAMN05216266_112130</name>
</gene>
<evidence type="ECO:0000256" key="2">
    <source>
        <dbReference type="ARBA" id="ARBA00009347"/>
    </source>
</evidence>
<dbReference type="GO" id="GO:0050660">
    <property type="term" value="F:flavin adenine dinucleotide binding"/>
    <property type="evidence" value="ECO:0007669"/>
    <property type="project" value="InterPro"/>
</dbReference>
<keyword evidence="3" id="KW-0285">Flavoprotein</keyword>
<evidence type="ECO:0000256" key="1">
    <source>
        <dbReference type="ARBA" id="ARBA00001974"/>
    </source>
</evidence>
<evidence type="ECO:0008006" key="10">
    <source>
        <dbReference type="Google" id="ProtNLM"/>
    </source>
</evidence>
<reference evidence="9" key="1">
    <citation type="submission" date="2016-10" db="EMBL/GenBank/DDBJ databases">
        <authorList>
            <person name="Varghese N."/>
            <person name="Submissions S."/>
        </authorList>
    </citation>
    <scope>NUCLEOTIDE SEQUENCE [LARGE SCALE GENOMIC DNA]</scope>
    <source>
        <strain evidence="9">CGMCC 4.3568</strain>
    </source>
</reference>
<evidence type="ECO:0000259" key="7">
    <source>
        <dbReference type="Pfam" id="PF02771"/>
    </source>
</evidence>
<dbReference type="InterPro" id="IPR013786">
    <property type="entry name" value="AcylCoA_DH/ox_N"/>
</dbReference>
<dbReference type="AlphaFoldDB" id="A0A1I1B6I9"/>
<accession>A0A1I1B6I9</accession>
<dbReference type="Pfam" id="PF02771">
    <property type="entry name" value="Acyl-CoA_dh_N"/>
    <property type="match status" value="1"/>
</dbReference>
<evidence type="ECO:0000313" key="8">
    <source>
        <dbReference type="EMBL" id="SFB45985.1"/>
    </source>
</evidence>
<dbReference type="InterPro" id="IPR009100">
    <property type="entry name" value="AcylCoA_DH/oxidase_NM_dom_sf"/>
</dbReference>
<proteinExistence type="inferred from homology"/>
<dbReference type="Proteomes" id="UP000243799">
    <property type="component" value="Unassembled WGS sequence"/>
</dbReference>
<dbReference type="RefSeq" id="WP_091674815.1">
    <property type="nucleotide sequence ID" value="NZ_FOKG01000012.1"/>
</dbReference>
<feature type="domain" description="Acyl-CoA dehydrogenase/oxidase C-terminal" evidence="6">
    <location>
        <begin position="220"/>
        <end position="337"/>
    </location>
</feature>
<dbReference type="PANTHER" id="PTHR43884">
    <property type="entry name" value="ACYL-COA DEHYDROGENASE"/>
    <property type="match status" value="1"/>
</dbReference>
<evidence type="ECO:0000256" key="5">
    <source>
        <dbReference type="ARBA" id="ARBA00023002"/>
    </source>
</evidence>
<dbReference type="Gene3D" id="1.20.140.10">
    <property type="entry name" value="Butyryl-CoA Dehydrogenase, subunit A, domain 3"/>
    <property type="match status" value="1"/>
</dbReference>
<evidence type="ECO:0000259" key="6">
    <source>
        <dbReference type="Pfam" id="PF00441"/>
    </source>
</evidence>
<dbReference type="EMBL" id="FOKG01000012">
    <property type="protein sequence ID" value="SFB45985.1"/>
    <property type="molecule type" value="Genomic_DNA"/>
</dbReference>
<name>A0A1I1B6I9_9PSEU</name>
<dbReference type="InterPro" id="IPR009075">
    <property type="entry name" value="AcylCo_DH/oxidase_C"/>
</dbReference>
<comment type="cofactor">
    <cofactor evidence="1">
        <name>FAD</name>
        <dbReference type="ChEBI" id="CHEBI:57692"/>
    </cofactor>
</comment>
<keyword evidence="4" id="KW-0274">FAD</keyword>
<dbReference type="Pfam" id="PF00441">
    <property type="entry name" value="Acyl-CoA_dh_1"/>
    <property type="match status" value="1"/>
</dbReference>
<sequence length="353" mass="36890">MTADSLAERAALGETVRAVLRRHADTDPWPVLCAQVGVAALAVPEAYGGAGAGVPELAVVARELGRELVACPFLGSSVLTTLAILEAGNPTDHSRLLPGLAEGTSTAALAWTSAAGRWCPEEVACAVTASGDRCTVDGSAHYVLDGDTADLLLVFADTGHGLALVEVDPDQRGVRRAGTPAMDQSRSFARVDLTRAAGRRLGSGDARPGLRHVRDLACAVLAAEQAGAAARALEITVAYSLEREQFGRPIGGFQALKHRMADLHVLVETARSAAEAAAEPGPHQSRMAAVAKAWCSRALSEVTAEMIQLHGGIGITWEHPAHRYFKRAHGSAELFGPPHQHLARLGRMAGVGV</sequence>
<keyword evidence="5" id="KW-0560">Oxidoreductase</keyword>
<evidence type="ECO:0000256" key="4">
    <source>
        <dbReference type="ARBA" id="ARBA00022827"/>
    </source>
</evidence>
<dbReference type="Gene3D" id="1.10.540.10">
    <property type="entry name" value="Acyl-CoA dehydrogenase/oxidase, N-terminal domain"/>
    <property type="match status" value="1"/>
</dbReference>
<dbReference type="STRING" id="490629.SAMN05216266_112130"/>
<evidence type="ECO:0000256" key="3">
    <source>
        <dbReference type="ARBA" id="ARBA00022630"/>
    </source>
</evidence>
<dbReference type="PANTHER" id="PTHR43884:SF20">
    <property type="entry name" value="ACYL-COA DEHYDROGENASE FADE28"/>
    <property type="match status" value="1"/>
</dbReference>
<dbReference type="OrthoDB" id="8677713at2"/>
<keyword evidence="9" id="KW-1185">Reference proteome</keyword>
<dbReference type="InterPro" id="IPR046373">
    <property type="entry name" value="Acyl-CoA_Oxase/DH_mid-dom_sf"/>
</dbReference>
<organism evidence="8 9">
    <name type="scientific">Amycolatopsis marina</name>
    <dbReference type="NCBI Taxonomy" id="490629"/>
    <lineage>
        <taxon>Bacteria</taxon>
        <taxon>Bacillati</taxon>
        <taxon>Actinomycetota</taxon>
        <taxon>Actinomycetes</taxon>
        <taxon>Pseudonocardiales</taxon>
        <taxon>Pseudonocardiaceae</taxon>
        <taxon>Amycolatopsis</taxon>
    </lineage>
</organism>
<comment type="similarity">
    <text evidence="2">Belongs to the acyl-CoA dehydrogenase family.</text>
</comment>
<dbReference type="SUPFAM" id="SSF56645">
    <property type="entry name" value="Acyl-CoA dehydrogenase NM domain-like"/>
    <property type="match status" value="1"/>
</dbReference>